<sequence>MTTKNLNRFVAAVICLLQLCIATSDDLILSSNNTADDELTLTSQSSVTIAATTPCLNNSTYKYTLKKKSFSCKKIRFREDRRLALCQVAEVSAQCPQTCGKCCDDDPTYVFPLKWKSSKLQNCFWISRNTLAKEYRRSNFCNGFNTYNGSTIRNKCPNACGECKSDVAVVP</sequence>
<keyword evidence="1" id="KW-0732">Signal</keyword>
<dbReference type="EMBL" id="HBIO01012368">
    <property type="protein sequence ID" value="CAE0464759.1"/>
    <property type="molecule type" value="Transcribed_RNA"/>
</dbReference>
<proteinExistence type="predicted"/>
<accession>A0A7S3V8M9</accession>
<organism evidence="2">
    <name type="scientific">Chaetoceros debilis</name>
    <dbReference type="NCBI Taxonomy" id="122233"/>
    <lineage>
        <taxon>Eukaryota</taxon>
        <taxon>Sar</taxon>
        <taxon>Stramenopiles</taxon>
        <taxon>Ochrophyta</taxon>
        <taxon>Bacillariophyta</taxon>
        <taxon>Coscinodiscophyceae</taxon>
        <taxon>Chaetocerotophycidae</taxon>
        <taxon>Chaetocerotales</taxon>
        <taxon>Chaetocerotaceae</taxon>
        <taxon>Chaetoceros</taxon>
    </lineage>
</organism>
<evidence type="ECO:0000256" key="1">
    <source>
        <dbReference type="SAM" id="SignalP"/>
    </source>
</evidence>
<feature type="chain" id="PRO_5031359727" description="ShKT domain-containing protein" evidence="1">
    <location>
        <begin position="23"/>
        <end position="171"/>
    </location>
</feature>
<evidence type="ECO:0008006" key="3">
    <source>
        <dbReference type="Google" id="ProtNLM"/>
    </source>
</evidence>
<gene>
    <name evidence="2" type="ORF">CDEB00056_LOCUS9600</name>
</gene>
<feature type="signal peptide" evidence="1">
    <location>
        <begin position="1"/>
        <end position="22"/>
    </location>
</feature>
<name>A0A7S3V8M9_9STRA</name>
<reference evidence="2" key="1">
    <citation type="submission" date="2021-01" db="EMBL/GenBank/DDBJ databases">
        <authorList>
            <person name="Corre E."/>
            <person name="Pelletier E."/>
            <person name="Niang G."/>
            <person name="Scheremetjew M."/>
            <person name="Finn R."/>
            <person name="Kale V."/>
            <person name="Holt S."/>
            <person name="Cochrane G."/>
            <person name="Meng A."/>
            <person name="Brown T."/>
            <person name="Cohen L."/>
        </authorList>
    </citation>
    <scope>NUCLEOTIDE SEQUENCE</scope>
    <source>
        <strain evidence="2">MM31A-1</strain>
    </source>
</reference>
<evidence type="ECO:0000313" key="2">
    <source>
        <dbReference type="EMBL" id="CAE0464759.1"/>
    </source>
</evidence>
<protein>
    <recommendedName>
        <fullName evidence="3">ShKT domain-containing protein</fullName>
    </recommendedName>
</protein>
<dbReference type="AlphaFoldDB" id="A0A7S3V8M9"/>